<evidence type="ECO:0000256" key="2">
    <source>
        <dbReference type="ARBA" id="ARBA00022741"/>
    </source>
</evidence>
<dbReference type="PANTHER" id="PTHR11070:SF3">
    <property type="entry name" value="DNA 3'-5' HELICASE"/>
    <property type="match status" value="1"/>
</dbReference>
<dbReference type="AlphaFoldDB" id="A0A660KXK6"/>
<evidence type="ECO:0000256" key="5">
    <source>
        <dbReference type="ARBA" id="ARBA00022840"/>
    </source>
</evidence>
<evidence type="ECO:0000256" key="1">
    <source>
        <dbReference type="ARBA" id="ARBA00009922"/>
    </source>
</evidence>
<dbReference type="InterPro" id="IPR014016">
    <property type="entry name" value="UvrD-like_ATP-bd"/>
</dbReference>
<keyword evidence="4 10" id="KW-0347">Helicase</keyword>
<comment type="catalytic activity">
    <reaction evidence="7">
        <text>Couples ATP hydrolysis with the unwinding of duplex DNA by translocating in the 3'-5' direction.</text>
        <dbReference type="EC" id="5.6.2.4"/>
    </reaction>
</comment>
<dbReference type="GO" id="GO:0003677">
    <property type="term" value="F:DNA binding"/>
    <property type="evidence" value="ECO:0007669"/>
    <property type="project" value="InterPro"/>
</dbReference>
<sequence length="714" mass="77536">MAVLAETSERHWLEELNDEQRAAATHTGGPLLILAGAGTGKTTTLCARVAWLVAEGVPSERILLLTFTRRASREMLQRARGLVPASSRVLGGTFHSVAHRLVRRHAAALGLPGGFGVLDAGDAADVLDLLREEAGHAKARTRFPKKGTLLDIYSRTVNAQQPLSGVIAEHFPWVEDHREAISALFREYTARKKSLGVIDLDDLLLMWRALARDEVIGPRLASSFDHVLIDEYQDVNGLQVDLAQALGGFGCDVTAVGDDFQAIYGFRSASAGHILDFPEHFPGTRVVTLERNYRSTQPVLDAANELAAQATRAFPKRLRADRPGGVRPRVVHIRDEAAQAEEVANRVLEARENGSDLRDQAVLARTSHDSDALELELLRRKIPYVKYGGLKYLEAAHVKDFVALLRLADNGGDDIAWFRVLQLVEGLGPASARKAMAVMAGDDARGAGEPSEAADAGGAATRRGLSASARDEAGEGRLAAVPDRLAAWPAAREVIPSATRASADALIAALAVARDEQRAGPRAEGLREVLAPLVKARYPDGGVRVQDLDQLVAAAHQANDPRHFVAELVLDPPQSSADLAQPPHLDEDYLTLSTIHSAKGLEWDHVHVLAVYDGNFPADMAAGTSEQIDEERRLLYVGMTRARRTLSMYVPVRYHHRPRGFDDAHGYGKPSRFLTPEVLACCDVTRLPDDPLNPRGAPIVTARRLTVSPDSLFD</sequence>
<dbReference type="GO" id="GO:0005524">
    <property type="term" value="F:ATP binding"/>
    <property type="evidence" value="ECO:0007669"/>
    <property type="project" value="UniProtKB-UniRule"/>
</dbReference>
<dbReference type="InterPro" id="IPR027417">
    <property type="entry name" value="P-loop_NTPase"/>
</dbReference>
<gene>
    <name evidence="14" type="ORF">C8N24_4459</name>
</gene>
<comment type="catalytic activity">
    <reaction evidence="9">
        <text>ATP + H2O = ADP + phosphate + H(+)</text>
        <dbReference type="Rhea" id="RHEA:13065"/>
        <dbReference type="ChEBI" id="CHEBI:15377"/>
        <dbReference type="ChEBI" id="CHEBI:15378"/>
        <dbReference type="ChEBI" id="CHEBI:30616"/>
        <dbReference type="ChEBI" id="CHEBI:43474"/>
        <dbReference type="ChEBI" id="CHEBI:456216"/>
        <dbReference type="EC" id="5.6.2.4"/>
    </reaction>
</comment>
<evidence type="ECO:0000259" key="13">
    <source>
        <dbReference type="PROSITE" id="PS51217"/>
    </source>
</evidence>
<keyword evidence="2 10" id="KW-0547">Nucleotide-binding</keyword>
<dbReference type="GO" id="GO:0005829">
    <property type="term" value="C:cytosol"/>
    <property type="evidence" value="ECO:0007669"/>
    <property type="project" value="TreeGrafter"/>
</dbReference>
<dbReference type="InterPro" id="IPR000212">
    <property type="entry name" value="DNA_helicase_UvrD/REP"/>
</dbReference>
<evidence type="ECO:0000313" key="15">
    <source>
        <dbReference type="Proteomes" id="UP000278962"/>
    </source>
</evidence>
<organism evidence="14 15">
    <name type="scientific">Solirubrobacter pauli</name>
    <dbReference type="NCBI Taxonomy" id="166793"/>
    <lineage>
        <taxon>Bacteria</taxon>
        <taxon>Bacillati</taxon>
        <taxon>Actinomycetota</taxon>
        <taxon>Thermoleophilia</taxon>
        <taxon>Solirubrobacterales</taxon>
        <taxon>Solirubrobacteraceae</taxon>
        <taxon>Solirubrobacter</taxon>
    </lineage>
</organism>
<dbReference type="Gene3D" id="3.40.50.300">
    <property type="entry name" value="P-loop containing nucleotide triphosphate hydrolases"/>
    <property type="match status" value="2"/>
</dbReference>
<name>A0A660KXK6_9ACTN</name>
<dbReference type="Pfam" id="PF00580">
    <property type="entry name" value="UvrD-helicase"/>
    <property type="match status" value="1"/>
</dbReference>
<dbReference type="PROSITE" id="PS51198">
    <property type="entry name" value="UVRD_HELICASE_ATP_BIND"/>
    <property type="match status" value="1"/>
</dbReference>
<feature type="domain" description="UvrD-like helicase C-terminal" evidence="13">
    <location>
        <begin position="297"/>
        <end position="600"/>
    </location>
</feature>
<dbReference type="EMBL" id="RBIL01000002">
    <property type="protein sequence ID" value="RKQ86447.1"/>
    <property type="molecule type" value="Genomic_DNA"/>
</dbReference>
<dbReference type="GO" id="GO:0000725">
    <property type="term" value="P:recombinational repair"/>
    <property type="evidence" value="ECO:0007669"/>
    <property type="project" value="TreeGrafter"/>
</dbReference>
<dbReference type="GO" id="GO:0043138">
    <property type="term" value="F:3'-5' DNA helicase activity"/>
    <property type="evidence" value="ECO:0007669"/>
    <property type="project" value="UniProtKB-EC"/>
</dbReference>
<dbReference type="Pfam" id="PF13361">
    <property type="entry name" value="UvrD_C"/>
    <property type="match status" value="2"/>
</dbReference>
<evidence type="ECO:0000256" key="10">
    <source>
        <dbReference type="PROSITE-ProRule" id="PRU00560"/>
    </source>
</evidence>
<proteinExistence type="inferred from homology"/>
<dbReference type="PANTHER" id="PTHR11070">
    <property type="entry name" value="UVRD / RECB / PCRA DNA HELICASE FAMILY MEMBER"/>
    <property type="match status" value="1"/>
</dbReference>
<feature type="compositionally biased region" description="Low complexity" evidence="11">
    <location>
        <begin position="447"/>
        <end position="460"/>
    </location>
</feature>
<keyword evidence="6" id="KW-0413">Isomerase</keyword>
<dbReference type="Gene3D" id="1.10.10.160">
    <property type="match status" value="1"/>
</dbReference>
<keyword evidence="3 10" id="KW-0378">Hydrolase</keyword>
<evidence type="ECO:0000256" key="4">
    <source>
        <dbReference type="ARBA" id="ARBA00022806"/>
    </source>
</evidence>
<evidence type="ECO:0000256" key="9">
    <source>
        <dbReference type="ARBA" id="ARBA00048988"/>
    </source>
</evidence>
<evidence type="ECO:0000256" key="6">
    <source>
        <dbReference type="ARBA" id="ARBA00023235"/>
    </source>
</evidence>
<dbReference type="SUPFAM" id="SSF52540">
    <property type="entry name" value="P-loop containing nucleoside triphosphate hydrolases"/>
    <property type="match status" value="1"/>
</dbReference>
<dbReference type="PROSITE" id="PS51217">
    <property type="entry name" value="UVRD_HELICASE_CTER"/>
    <property type="match status" value="1"/>
</dbReference>
<feature type="domain" description="UvrD-like helicase ATP-binding" evidence="12">
    <location>
        <begin position="14"/>
        <end position="296"/>
    </location>
</feature>
<dbReference type="GO" id="GO:0016887">
    <property type="term" value="F:ATP hydrolysis activity"/>
    <property type="evidence" value="ECO:0007669"/>
    <property type="project" value="RHEA"/>
</dbReference>
<dbReference type="RefSeq" id="WP_170179313.1">
    <property type="nucleotide sequence ID" value="NZ_RBIL01000002.1"/>
</dbReference>
<dbReference type="CDD" id="cd18807">
    <property type="entry name" value="SF1_C_UvrD"/>
    <property type="match status" value="1"/>
</dbReference>
<comment type="caution">
    <text evidence="14">The sequence shown here is derived from an EMBL/GenBank/DDBJ whole genome shotgun (WGS) entry which is preliminary data.</text>
</comment>
<dbReference type="InterPro" id="IPR013986">
    <property type="entry name" value="DExx_box_DNA_helicase_dom_sf"/>
</dbReference>
<feature type="region of interest" description="Disordered" evidence="11">
    <location>
        <begin position="443"/>
        <end position="473"/>
    </location>
</feature>
<evidence type="ECO:0000259" key="12">
    <source>
        <dbReference type="PROSITE" id="PS51198"/>
    </source>
</evidence>
<protein>
    <recommendedName>
        <fullName evidence="8">DNA 3'-5' helicase</fullName>
        <ecNumber evidence="8">5.6.2.4</ecNumber>
    </recommendedName>
</protein>
<evidence type="ECO:0000256" key="7">
    <source>
        <dbReference type="ARBA" id="ARBA00034617"/>
    </source>
</evidence>
<accession>A0A660KXK6</accession>
<keyword evidence="5 10" id="KW-0067">ATP-binding</keyword>
<evidence type="ECO:0000313" key="14">
    <source>
        <dbReference type="EMBL" id="RKQ86447.1"/>
    </source>
</evidence>
<dbReference type="Gene3D" id="1.10.486.10">
    <property type="entry name" value="PCRA, domain 4"/>
    <property type="match status" value="1"/>
</dbReference>
<evidence type="ECO:0000256" key="8">
    <source>
        <dbReference type="ARBA" id="ARBA00034808"/>
    </source>
</evidence>
<dbReference type="EC" id="5.6.2.4" evidence="8"/>
<evidence type="ECO:0000256" key="3">
    <source>
        <dbReference type="ARBA" id="ARBA00022801"/>
    </source>
</evidence>
<dbReference type="CDD" id="cd17932">
    <property type="entry name" value="DEXQc_UvrD"/>
    <property type="match status" value="1"/>
</dbReference>
<dbReference type="Proteomes" id="UP000278962">
    <property type="component" value="Unassembled WGS sequence"/>
</dbReference>
<keyword evidence="15" id="KW-1185">Reference proteome</keyword>
<dbReference type="InterPro" id="IPR014017">
    <property type="entry name" value="DNA_helicase_UvrD-like_C"/>
</dbReference>
<reference evidence="14 15" key="1">
    <citation type="submission" date="2018-10" db="EMBL/GenBank/DDBJ databases">
        <title>Genomic Encyclopedia of Archaeal and Bacterial Type Strains, Phase II (KMG-II): from individual species to whole genera.</title>
        <authorList>
            <person name="Goeker M."/>
        </authorList>
    </citation>
    <scope>NUCLEOTIDE SEQUENCE [LARGE SCALE GENOMIC DNA]</scope>
    <source>
        <strain evidence="14 15">DSM 14954</strain>
    </source>
</reference>
<evidence type="ECO:0000256" key="11">
    <source>
        <dbReference type="SAM" id="MobiDB-lite"/>
    </source>
</evidence>
<comment type="similarity">
    <text evidence="1">Belongs to the helicase family. UvrD subfamily.</text>
</comment>
<feature type="binding site" evidence="10">
    <location>
        <begin position="35"/>
        <end position="42"/>
    </location>
    <ligand>
        <name>ATP</name>
        <dbReference type="ChEBI" id="CHEBI:30616"/>
    </ligand>
</feature>